<keyword evidence="4 10" id="KW-0547">Nucleotide-binding</keyword>
<dbReference type="Pfam" id="PF00069">
    <property type="entry name" value="Pkinase"/>
    <property type="match status" value="1"/>
</dbReference>
<evidence type="ECO:0000256" key="12">
    <source>
        <dbReference type="SAM" id="MobiDB-lite"/>
    </source>
</evidence>
<name>A0A6A5KSU6_9PLEO</name>
<keyword evidence="5 15" id="KW-0418">Kinase</keyword>
<gene>
    <name evidence="15" type="ORF">BDW02DRAFT_576447</name>
</gene>
<dbReference type="SMART" id="SM00220">
    <property type="entry name" value="S_TKc"/>
    <property type="match status" value="1"/>
</dbReference>
<dbReference type="OrthoDB" id="1732493at2759"/>
<dbReference type="Proteomes" id="UP000800040">
    <property type="component" value="Unassembled WGS sequence"/>
</dbReference>
<dbReference type="GO" id="GO:0070985">
    <property type="term" value="C:transcription factor TFIIK complex"/>
    <property type="evidence" value="ECO:0007669"/>
    <property type="project" value="InterPro"/>
</dbReference>
<dbReference type="GO" id="GO:0005524">
    <property type="term" value="F:ATP binding"/>
    <property type="evidence" value="ECO:0007669"/>
    <property type="project" value="UniProtKB-UniRule"/>
</dbReference>
<evidence type="ECO:0000256" key="1">
    <source>
        <dbReference type="ARBA" id="ARBA00022527"/>
    </source>
</evidence>
<proteinExistence type="predicted"/>
<keyword evidence="16" id="KW-1185">Reference proteome</keyword>
<protein>
    <submittedName>
        <fullName evidence="15">Pkinase-domain-containing protein</fullName>
    </submittedName>
</protein>
<dbReference type="GO" id="GO:0005737">
    <property type="term" value="C:cytoplasm"/>
    <property type="evidence" value="ECO:0007669"/>
    <property type="project" value="TreeGrafter"/>
</dbReference>
<evidence type="ECO:0000259" key="14">
    <source>
        <dbReference type="PROSITE" id="PS50287"/>
    </source>
</evidence>
<evidence type="ECO:0000256" key="6">
    <source>
        <dbReference type="ARBA" id="ARBA00022840"/>
    </source>
</evidence>
<dbReference type="PROSITE" id="PS00107">
    <property type="entry name" value="PROTEIN_KINASE_ATP"/>
    <property type="match status" value="1"/>
</dbReference>
<feature type="binding site" evidence="10">
    <location>
        <position position="253"/>
    </location>
    <ligand>
        <name>ATP</name>
        <dbReference type="ChEBI" id="CHEBI:30616"/>
    </ligand>
</feature>
<feature type="domain" description="Protein kinase" evidence="13">
    <location>
        <begin position="223"/>
        <end position="520"/>
    </location>
</feature>
<dbReference type="GO" id="GO:0008353">
    <property type="term" value="F:RNA polymerase II CTD heptapeptide repeat kinase activity"/>
    <property type="evidence" value="ECO:0007669"/>
    <property type="project" value="InterPro"/>
</dbReference>
<dbReference type="InterPro" id="IPR001190">
    <property type="entry name" value="SRCR"/>
</dbReference>
<evidence type="ECO:0000313" key="15">
    <source>
        <dbReference type="EMBL" id="KAF1838341.1"/>
    </source>
</evidence>
<dbReference type="AlphaFoldDB" id="A0A6A5KSU6"/>
<dbReference type="GO" id="GO:0016020">
    <property type="term" value="C:membrane"/>
    <property type="evidence" value="ECO:0007669"/>
    <property type="project" value="InterPro"/>
</dbReference>
<evidence type="ECO:0000256" key="3">
    <source>
        <dbReference type="ARBA" id="ARBA00022679"/>
    </source>
</evidence>
<evidence type="ECO:0000256" key="5">
    <source>
        <dbReference type="ARBA" id="ARBA00022777"/>
    </source>
</evidence>
<evidence type="ECO:0000259" key="13">
    <source>
        <dbReference type="PROSITE" id="PS50011"/>
    </source>
</evidence>
<dbReference type="PROSITE" id="PS50011">
    <property type="entry name" value="PROTEIN_KINASE_DOM"/>
    <property type="match status" value="1"/>
</dbReference>
<evidence type="ECO:0000256" key="10">
    <source>
        <dbReference type="PIRSR" id="PIRSR637770-2"/>
    </source>
</evidence>
<dbReference type="InterPro" id="IPR050108">
    <property type="entry name" value="CDK"/>
</dbReference>
<evidence type="ECO:0000256" key="8">
    <source>
        <dbReference type="ARBA" id="ARBA00048367"/>
    </source>
</evidence>
<dbReference type="InterPro" id="IPR011009">
    <property type="entry name" value="Kinase-like_dom_sf"/>
</dbReference>
<evidence type="ECO:0000256" key="9">
    <source>
        <dbReference type="PIRSR" id="PIRSR637770-1"/>
    </source>
</evidence>
<feature type="active site" description="Proton acceptor" evidence="9">
    <location>
        <position position="349"/>
    </location>
</feature>
<feature type="compositionally biased region" description="Low complexity" evidence="12">
    <location>
        <begin position="189"/>
        <end position="204"/>
    </location>
</feature>
<dbReference type="InterPro" id="IPR037770">
    <property type="entry name" value="CDK7"/>
</dbReference>
<keyword evidence="3" id="KW-0808">Transferase</keyword>
<dbReference type="InterPro" id="IPR000719">
    <property type="entry name" value="Prot_kinase_dom"/>
</dbReference>
<dbReference type="CDD" id="cd07841">
    <property type="entry name" value="STKc_CDK7"/>
    <property type="match status" value="1"/>
</dbReference>
<evidence type="ECO:0000256" key="2">
    <source>
        <dbReference type="ARBA" id="ARBA00022553"/>
    </source>
</evidence>
<feature type="region of interest" description="Disordered" evidence="12">
    <location>
        <begin position="148"/>
        <end position="206"/>
    </location>
</feature>
<feature type="domain" description="SRCR" evidence="14">
    <location>
        <begin position="393"/>
        <end position="442"/>
    </location>
</feature>
<feature type="compositionally biased region" description="Basic and acidic residues" evidence="12">
    <location>
        <begin position="558"/>
        <end position="572"/>
    </location>
</feature>
<feature type="binding site" evidence="10">
    <location>
        <begin position="229"/>
        <end position="237"/>
    </location>
    <ligand>
        <name>ATP</name>
        <dbReference type="ChEBI" id="CHEBI:30616"/>
    </ligand>
</feature>
<evidence type="ECO:0000313" key="16">
    <source>
        <dbReference type="Proteomes" id="UP000800040"/>
    </source>
</evidence>
<dbReference type="SUPFAM" id="SSF56112">
    <property type="entry name" value="Protein kinase-like (PK-like)"/>
    <property type="match status" value="1"/>
</dbReference>
<feature type="compositionally biased region" description="Low complexity" evidence="12">
    <location>
        <begin position="166"/>
        <end position="180"/>
    </location>
</feature>
<dbReference type="PANTHER" id="PTHR24056">
    <property type="entry name" value="CELL DIVISION PROTEIN KINASE"/>
    <property type="match status" value="1"/>
</dbReference>
<comment type="catalytic activity">
    <reaction evidence="8">
        <text>L-seryl-[protein] + ATP = O-phospho-L-seryl-[protein] + ADP + H(+)</text>
        <dbReference type="Rhea" id="RHEA:17989"/>
        <dbReference type="Rhea" id="RHEA-COMP:9863"/>
        <dbReference type="Rhea" id="RHEA-COMP:11604"/>
        <dbReference type="ChEBI" id="CHEBI:15378"/>
        <dbReference type="ChEBI" id="CHEBI:29999"/>
        <dbReference type="ChEBI" id="CHEBI:30616"/>
        <dbReference type="ChEBI" id="CHEBI:83421"/>
        <dbReference type="ChEBI" id="CHEBI:456216"/>
        <dbReference type="EC" id="2.7.11.22"/>
    </reaction>
</comment>
<dbReference type="Gene3D" id="3.30.200.20">
    <property type="entry name" value="Phosphorylase Kinase, domain 1"/>
    <property type="match status" value="1"/>
</dbReference>
<evidence type="ECO:0000256" key="7">
    <source>
        <dbReference type="ARBA" id="ARBA00047811"/>
    </source>
</evidence>
<dbReference type="Gene3D" id="1.10.510.10">
    <property type="entry name" value="Transferase(Phosphotransferase) domain 1"/>
    <property type="match status" value="1"/>
</dbReference>
<evidence type="ECO:0000256" key="11">
    <source>
        <dbReference type="PROSITE-ProRule" id="PRU10141"/>
    </source>
</evidence>
<dbReference type="PANTHER" id="PTHR24056:SF0">
    <property type="entry name" value="CYCLIN-DEPENDENT KINASE 7"/>
    <property type="match status" value="1"/>
</dbReference>
<accession>A0A6A5KSU6</accession>
<dbReference type="EMBL" id="ML975253">
    <property type="protein sequence ID" value="KAF1838341.1"/>
    <property type="molecule type" value="Genomic_DNA"/>
</dbReference>
<dbReference type="GO" id="GO:0004693">
    <property type="term" value="F:cyclin-dependent protein serine/threonine kinase activity"/>
    <property type="evidence" value="ECO:0007669"/>
    <property type="project" value="UniProtKB-EC"/>
</dbReference>
<sequence length="572" mass="63125">MGYHILLERPGRLARLVRVLVANVHVHLRVLVLLVLVFLARSLLPLGGILGVGGYGFGGRSTKVLLALVESHWARGTHQVLSTEGEALQRTHGLRRRVDVAEDDMRLAAHLYRLEGDNVEDDAGHRTRPTLSRLPSYFVHPPSSLMPSPVVLSPRPNPPGPHVSNAHTTTTTLALPSHTTKPGKPSAPAPVASAPAPAPAASTAGDGGMDLAEQMNDQVRSQFVMGAKLGEGTYAVVYSAHYRNDPKHIVAIKKIKYNAEYPNGIAPDALREMQFLFELSHPNILKLHAVFATKEQNLSLVLELLPRGDLEKLWKNKEITYTKADIKAWMNMLCQGIWFCHENFVLHRDIKGSNALIAADGTIKLADFGLARSFADPGTKMTTLVITRMYRPLELLYGCSHYGGTADMWSIGVLMAELCNRDWYLFSDTDIQQISVICNKFGTPTEETWPGVSALPYYVAPDKQGGPQGTTAFRQSRPRRWWTEEFPLLGDDGVAFIRGLLTLDPQKRYTARNALEDKWWTNAPRPTKKENLPKEGGGVKAVAEDLKRMGGEAPTNGRADKVARKLDFSSMA</sequence>
<keyword evidence="6 10" id="KW-0067">ATP-binding</keyword>
<dbReference type="GO" id="GO:0045944">
    <property type="term" value="P:positive regulation of transcription by RNA polymerase II"/>
    <property type="evidence" value="ECO:0007669"/>
    <property type="project" value="TreeGrafter"/>
</dbReference>
<dbReference type="InterPro" id="IPR017441">
    <property type="entry name" value="Protein_kinase_ATP_BS"/>
</dbReference>
<feature type="binding site" evidence="11">
    <location>
        <position position="254"/>
    </location>
    <ligand>
        <name>ATP</name>
        <dbReference type="ChEBI" id="CHEBI:30616"/>
    </ligand>
</feature>
<comment type="catalytic activity">
    <reaction evidence="7">
        <text>L-threonyl-[protein] + ATP = O-phospho-L-threonyl-[protein] + ADP + H(+)</text>
        <dbReference type="Rhea" id="RHEA:46608"/>
        <dbReference type="Rhea" id="RHEA-COMP:11060"/>
        <dbReference type="Rhea" id="RHEA-COMP:11605"/>
        <dbReference type="ChEBI" id="CHEBI:15378"/>
        <dbReference type="ChEBI" id="CHEBI:30013"/>
        <dbReference type="ChEBI" id="CHEBI:30616"/>
        <dbReference type="ChEBI" id="CHEBI:61977"/>
        <dbReference type="ChEBI" id="CHEBI:456216"/>
        <dbReference type="EC" id="2.7.11.22"/>
    </reaction>
</comment>
<evidence type="ECO:0000256" key="4">
    <source>
        <dbReference type="ARBA" id="ARBA00022741"/>
    </source>
</evidence>
<feature type="region of interest" description="Disordered" evidence="12">
    <location>
        <begin position="549"/>
        <end position="572"/>
    </location>
</feature>
<reference evidence="15" key="1">
    <citation type="submission" date="2020-01" db="EMBL/GenBank/DDBJ databases">
        <authorList>
            <consortium name="DOE Joint Genome Institute"/>
            <person name="Haridas S."/>
            <person name="Albert R."/>
            <person name="Binder M."/>
            <person name="Bloem J."/>
            <person name="Labutti K."/>
            <person name="Salamov A."/>
            <person name="Andreopoulos B."/>
            <person name="Baker S.E."/>
            <person name="Barry K."/>
            <person name="Bills G."/>
            <person name="Bluhm B.H."/>
            <person name="Cannon C."/>
            <person name="Castanera R."/>
            <person name="Culley D.E."/>
            <person name="Daum C."/>
            <person name="Ezra D."/>
            <person name="Gonzalez J.B."/>
            <person name="Henrissat B."/>
            <person name="Kuo A."/>
            <person name="Liang C."/>
            <person name="Lipzen A."/>
            <person name="Lutzoni F."/>
            <person name="Magnuson J."/>
            <person name="Mondo S."/>
            <person name="Nolan M."/>
            <person name="Ohm R."/>
            <person name="Pangilinan J."/>
            <person name="Park H.-J."/>
            <person name="Ramirez L."/>
            <person name="Alfaro M."/>
            <person name="Sun H."/>
            <person name="Tritt A."/>
            <person name="Yoshinaga Y."/>
            <person name="Zwiers L.-H."/>
            <person name="Turgeon B.G."/>
            <person name="Goodwin S.B."/>
            <person name="Spatafora J.W."/>
            <person name="Crous P.W."/>
            <person name="Grigoriev I.V."/>
        </authorList>
    </citation>
    <scope>NUCLEOTIDE SEQUENCE</scope>
    <source>
        <strain evidence="15">P77</strain>
    </source>
</reference>
<keyword evidence="1" id="KW-0723">Serine/threonine-protein kinase</keyword>
<organism evidence="15 16">
    <name type="scientific">Decorospora gaudefroyi</name>
    <dbReference type="NCBI Taxonomy" id="184978"/>
    <lineage>
        <taxon>Eukaryota</taxon>
        <taxon>Fungi</taxon>
        <taxon>Dikarya</taxon>
        <taxon>Ascomycota</taxon>
        <taxon>Pezizomycotina</taxon>
        <taxon>Dothideomycetes</taxon>
        <taxon>Pleosporomycetidae</taxon>
        <taxon>Pleosporales</taxon>
        <taxon>Pleosporineae</taxon>
        <taxon>Pleosporaceae</taxon>
        <taxon>Decorospora</taxon>
    </lineage>
</organism>
<dbReference type="PROSITE" id="PS50287">
    <property type="entry name" value="SRCR_2"/>
    <property type="match status" value="1"/>
</dbReference>
<keyword evidence="2" id="KW-0597">Phosphoprotein</keyword>